<dbReference type="Pfam" id="PF00431">
    <property type="entry name" value="CUB"/>
    <property type="match status" value="1"/>
</dbReference>
<dbReference type="InterPro" id="IPR035986">
    <property type="entry name" value="PKD_dom_sf"/>
</dbReference>
<dbReference type="Pfam" id="PF18911">
    <property type="entry name" value="PKD_4"/>
    <property type="match status" value="1"/>
</dbReference>
<dbReference type="EMBL" id="DF968182">
    <property type="protein sequence ID" value="GAP42401.1"/>
    <property type="molecule type" value="Genomic_DNA"/>
</dbReference>
<evidence type="ECO:0000259" key="5">
    <source>
        <dbReference type="PROSITE" id="PS01180"/>
    </source>
</evidence>
<evidence type="ECO:0000313" key="8">
    <source>
        <dbReference type="EMBL" id="GAP42401.1"/>
    </source>
</evidence>
<dbReference type="RefSeq" id="WP_137305388.1">
    <property type="nucleotide sequence ID" value="NZ_DF968182.1"/>
</dbReference>
<dbReference type="GO" id="GO:0004197">
    <property type="term" value="F:cysteine-type endopeptidase activity"/>
    <property type="evidence" value="ECO:0007669"/>
    <property type="project" value="InterPro"/>
</dbReference>
<dbReference type="Gene3D" id="2.60.40.10">
    <property type="entry name" value="Immunoglobulins"/>
    <property type="match status" value="2"/>
</dbReference>
<dbReference type="InterPro" id="IPR035914">
    <property type="entry name" value="Sperma_CUB_dom_sf"/>
</dbReference>
<dbReference type="InterPro" id="IPR001769">
    <property type="entry name" value="Gingipain"/>
</dbReference>
<dbReference type="SUPFAM" id="SSF49854">
    <property type="entry name" value="Spermadhesin, CUB domain"/>
    <property type="match status" value="1"/>
</dbReference>
<dbReference type="InterPro" id="IPR045474">
    <property type="entry name" value="GEVED"/>
</dbReference>
<organism evidence="8">
    <name type="scientific">Lentimicrobium saccharophilum</name>
    <dbReference type="NCBI Taxonomy" id="1678841"/>
    <lineage>
        <taxon>Bacteria</taxon>
        <taxon>Pseudomonadati</taxon>
        <taxon>Bacteroidota</taxon>
        <taxon>Bacteroidia</taxon>
        <taxon>Bacteroidales</taxon>
        <taxon>Lentimicrobiaceae</taxon>
        <taxon>Lentimicrobium</taxon>
    </lineage>
</organism>
<dbReference type="PANTHER" id="PTHR24251">
    <property type="entry name" value="OVOCHYMASE-RELATED"/>
    <property type="match status" value="1"/>
</dbReference>
<feature type="chain" id="PRO_5006633272" evidence="4">
    <location>
        <begin position="24"/>
        <end position="1480"/>
    </location>
</feature>
<gene>
    <name evidence="8" type="ORF">TBC1_11530</name>
</gene>
<dbReference type="InterPro" id="IPR012600">
    <property type="entry name" value="Propeptide_C25"/>
</dbReference>
<dbReference type="PROSITE" id="PS50008">
    <property type="entry name" value="PIPLC_Y_DOMAIN"/>
    <property type="match status" value="1"/>
</dbReference>
<evidence type="ECO:0000256" key="4">
    <source>
        <dbReference type="SAM" id="SignalP"/>
    </source>
</evidence>
<evidence type="ECO:0000256" key="3">
    <source>
        <dbReference type="ARBA" id="ARBA00023157"/>
    </source>
</evidence>
<dbReference type="CDD" id="cd14256">
    <property type="entry name" value="Dockerin_I"/>
    <property type="match status" value="1"/>
</dbReference>
<protein>
    <submittedName>
        <fullName evidence="8">Protein containing PKD repeat</fullName>
    </submittedName>
</protein>
<keyword evidence="1 4" id="KW-0732">Signal</keyword>
<dbReference type="CDD" id="cd00146">
    <property type="entry name" value="PKD"/>
    <property type="match status" value="1"/>
</dbReference>
<evidence type="ECO:0000256" key="2">
    <source>
        <dbReference type="ARBA" id="ARBA00022737"/>
    </source>
</evidence>
<sequence length="1480" mass="158284">MKKSVFAFALSLLVFTAIFPASAIGENISIKKGGTKVSIPEGSYTGVVFRATVSGIGFSEVNTSEGFFTLLNIKEFGLRNAEGEPALPVYRKLIEVPLGATYSVRIRHSHITEIDLGQHGVRFPVFPAQPPLSKSDDPDKVPFIINKVLYNTDRYIEDELVTVTNIGLMRALNLARVDISPVQYNPVTRMLKIYDDLEIEIVFENADIQGTEELKLSKASPYFISTYKMAANYRSPGPEDALITSAPATYVIVSDPMFQSALQPFIQWKVKKGFNVIQAYTSNPAVGTTTTSIKTYLQNLYNTPPDGYAAPSFVLFVGDVAQIPAWSGSAGSHVTDLRYCEYTGDNLPEVFYGRFSANNPAQLQPQIDKTLEYEQYLMPDPSFLGEVVMVAGADAGHQTWSNGQINYGTETYFNAAHNILSHTYLQPEPSGGNYSQQIRNNVSDGVAYGNYTAHCSSSGWADPSFTTAHIPALTNQGKYGLLVGNCCQSATFDGTCFAEEILRAENKGAVGYIGGSNSTYWDEDFWWGCGFKTVALNPVYDGNHIGAYDGTFHDHGEPTDDWFVTQGQMVVCGNYAVEESNSGMKTYYWEIYHLMGDPSLMIYYSVPPPLSATYLNTLMIGMNSLTVTTEAYATVALSGNGVLLDAKVTGLSGSVTLNFSPLSAPGNLDIVITKQNRQPHTGTIQVIPAEGPYIVYTGNTINDPPPSGNNNGVMDYDETNLLSVDLKNVGVETAGNVVATLSSGSTFITITDNNAVYGNIAPDQTVSVPDGFLVNVANNIPDQQVVAFTISATDGTDTWNSNFNITANAPLLTIGAMTVTDNGPGCNNDGILDPGETADLVIACSNNGHSAISNVNGLLEIAGGASPYLTLNSTSYSLGSLSIGGTASAIFNVTAEASVPLGTPVDLLFTLSGGAASQYSVQETKQVIIGLIPEYNMADASITTCTGYFYDSGGAAAPYGDSEDLTMTIYPATAGNLIRLEFSAFYTESGYDFLSIYNGTSTSAPLMGTWNGTSGPGTITANNSPGALTINFTSDGSVTRDGWVASISCYNPAQPPVAEFSASTSSPALNSVVIFSDLSENVPTSWVWSFSPADVTFVNGTTENSQNPEVLFSNLGFYSVTLTVTNAYGSDTKVKANYINVVNCTYCETSYSNLSDDFISNVQLNTINNASGSTSYSDFTSIATELTPGTTYPVSVSVTVNGSWTQHCIIWTDWNNNCIFTDAGEAVDLGQTPGTQGTHILTGNITVPANVPPGTYRIRIAERFSTDPGPCDQTTYGEAEDYTIIIPALNKTLNLTVFLESLYNGSGTMRKARNAGGDQYPGNTADQITVELHNSLNYSDIVYTEPFVSLSTTGEAVVEIPANLNGSYYITIKHRNSLATTSKLPVSFGTDIIDYSFDGPTQAYGNNMLLMTDGHCAIFGGDVNQDGSVDTADMTPVDNDASDFATGYLVTDVNGDGTVDTGDMTIIDNNAATFTGTVTP</sequence>
<dbReference type="GO" id="GO:0004435">
    <property type="term" value="F:phosphatidylinositol-4,5-bisphosphate phospholipase C activity"/>
    <property type="evidence" value="ECO:0007669"/>
    <property type="project" value="InterPro"/>
</dbReference>
<dbReference type="PROSITE" id="PS50093">
    <property type="entry name" value="PKD"/>
    <property type="match status" value="1"/>
</dbReference>
<feature type="signal peptide" evidence="4">
    <location>
        <begin position="1"/>
        <end position="23"/>
    </location>
</feature>
<dbReference type="InterPro" id="IPR018247">
    <property type="entry name" value="EF_Hand_1_Ca_BS"/>
</dbReference>
<dbReference type="Gene3D" id="2.60.40.3800">
    <property type="match status" value="1"/>
</dbReference>
<dbReference type="InterPro" id="IPR013783">
    <property type="entry name" value="Ig-like_fold"/>
</dbReference>
<reference evidence="8" key="1">
    <citation type="journal article" date="2015" name="Genome Announc.">
        <title>Draft Genome Sequence of Bacteroidales Strain TBC1, a Novel Isolate from a Methanogenic Wastewater Treatment System.</title>
        <authorList>
            <person name="Tourlousse D.M."/>
            <person name="Matsuura N."/>
            <person name="Sun L."/>
            <person name="Toyonaga M."/>
            <person name="Kuroda K."/>
            <person name="Ohashi A."/>
            <person name="Cruz R."/>
            <person name="Yamaguchi T."/>
            <person name="Sekiguchi Y."/>
        </authorList>
    </citation>
    <scope>NUCLEOTIDE SEQUENCE [LARGE SCALE GENOMIC DNA]</scope>
    <source>
        <strain evidence="8">TBC1</strain>
    </source>
</reference>
<keyword evidence="9" id="KW-1185">Reference proteome</keyword>
<keyword evidence="3" id="KW-1015">Disulfide bond</keyword>
<dbReference type="InterPro" id="IPR029031">
    <property type="entry name" value="Gingipain_N_sf"/>
</dbReference>
<dbReference type="PATRIC" id="fig|1678841.3.peg.605"/>
<dbReference type="InterPro" id="IPR000859">
    <property type="entry name" value="CUB_dom"/>
</dbReference>
<dbReference type="InterPro" id="IPR001711">
    <property type="entry name" value="PLipase_C_Pinositol-sp_Y"/>
</dbReference>
<dbReference type="Pfam" id="PF20009">
    <property type="entry name" value="GEVED"/>
    <property type="match status" value="1"/>
</dbReference>
<dbReference type="CDD" id="cd00041">
    <property type="entry name" value="CUB"/>
    <property type="match status" value="1"/>
</dbReference>
<keyword evidence="2" id="KW-0677">Repeat</keyword>
<dbReference type="GO" id="GO:0005576">
    <property type="term" value="C:extracellular region"/>
    <property type="evidence" value="ECO:0007669"/>
    <property type="project" value="UniProtKB-SubCell"/>
</dbReference>
<evidence type="ECO:0000256" key="1">
    <source>
        <dbReference type="ARBA" id="ARBA00022729"/>
    </source>
</evidence>
<dbReference type="Pfam" id="PF01364">
    <property type="entry name" value="Peptidase_C25"/>
    <property type="match status" value="1"/>
</dbReference>
<dbReference type="SUPFAM" id="SSF52129">
    <property type="entry name" value="Caspase-like"/>
    <property type="match status" value="1"/>
</dbReference>
<feature type="domain" description="PI-PLC Y-box" evidence="6">
    <location>
        <begin position="517"/>
        <end position="573"/>
    </location>
</feature>
<feature type="domain" description="PKD" evidence="7">
    <location>
        <begin position="1056"/>
        <end position="1130"/>
    </location>
</feature>
<dbReference type="SMART" id="SM00089">
    <property type="entry name" value="PKD"/>
    <property type="match status" value="1"/>
</dbReference>
<dbReference type="Proteomes" id="UP000053091">
    <property type="component" value="Unassembled WGS sequence"/>
</dbReference>
<evidence type="ECO:0000313" key="9">
    <source>
        <dbReference type="Proteomes" id="UP000053091"/>
    </source>
</evidence>
<feature type="domain" description="CUB" evidence="5">
    <location>
        <begin position="938"/>
        <end position="1050"/>
    </location>
</feature>
<dbReference type="PROSITE" id="PS01180">
    <property type="entry name" value="CUB"/>
    <property type="match status" value="1"/>
</dbReference>
<name>A0A0S7BXS8_9BACT</name>
<dbReference type="STRING" id="1678841.TBC1_11530"/>
<proteinExistence type="predicted"/>
<dbReference type="GO" id="GO:0035556">
    <property type="term" value="P:intracellular signal transduction"/>
    <property type="evidence" value="ECO:0007669"/>
    <property type="project" value="InterPro"/>
</dbReference>
<dbReference type="InterPro" id="IPR022409">
    <property type="entry name" value="PKD/Chitinase_dom"/>
</dbReference>
<dbReference type="SUPFAM" id="SSF49299">
    <property type="entry name" value="PKD domain"/>
    <property type="match status" value="1"/>
</dbReference>
<dbReference type="GO" id="GO:0046872">
    <property type="term" value="F:metal ion binding"/>
    <property type="evidence" value="ECO:0007669"/>
    <property type="project" value="UniProtKB-KW"/>
</dbReference>
<dbReference type="InterPro" id="IPR038490">
    <property type="entry name" value="Gingipain_propep_sf"/>
</dbReference>
<dbReference type="PROSITE" id="PS00018">
    <property type="entry name" value="EF_HAND_1"/>
    <property type="match status" value="1"/>
</dbReference>
<evidence type="ECO:0000259" key="7">
    <source>
        <dbReference type="PROSITE" id="PS50093"/>
    </source>
</evidence>
<dbReference type="Gene3D" id="2.60.120.290">
    <property type="entry name" value="Spermadhesin, CUB domain"/>
    <property type="match status" value="1"/>
</dbReference>
<dbReference type="SMART" id="SM00042">
    <property type="entry name" value="CUB"/>
    <property type="match status" value="1"/>
</dbReference>
<dbReference type="GO" id="GO:0006508">
    <property type="term" value="P:proteolysis"/>
    <property type="evidence" value="ECO:0007669"/>
    <property type="project" value="InterPro"/>
</dbReference>
<dbReference type="GO" id="GO:0000272">
    <property type="term" value="P:polysaccharide catabolic process"/>
    <property type="evidence" value="ECO:0007669"/>
    <property type="project" value="InterPro"/>
</dbReference>
<dbReference type="Pfam" id="PF08126">
    <property type="entry name" value="Propeptide_C25"/>
    <property type="match status" value="1"/>
</dbReference>
<evidence type="ECO:0000259" key="6">
    <source>
        <dbReference type="PROSITE" id="PS50008"/>
    </source>
</evidence>
<accession>A0A0S7BXS8</accession>
<dbReference type="InterPro" id="IPR029030">
    <property type="entry name" value="Caspase-like_dom_sf"/>
</dbReference>
<dbReference type="GO" id="GO:0006629">
    <property type="term" value="P:lipid metabolic process"/>
    <property type="evidence" value="ECO:0007669"/>
    <property type="project" value="InterPro"/>
</dbReference>
<dbReference type="SUPFAM" id="SSF63446">
    <property type="entry name" value="Type I dockerin domain"/>
    <property type="match status" value="1"/>
</dbReference>
<dbReference type="Gene3D" id="3.40.50.1460">
    <property type="match status" value="1"/>
</dbReference>
<dbReference type="Gene3D" id="3.40.50.10390">
    <property type="entry name" value="Gingipain r, domain 1"/>
    <property type="match status" value="1"/>
</dbReference>
<dbReference type="InterPro" id="IPR000601">
    <property type="entry name" value="PKD_dom"/>
</dbReference>
<dbReference type="OrthoDB" id="951108at2"/>
<dbReference type="InterPro" id="IPR036439">
    <property type="entry name" value="Dockerin_dom_sf"/>
</dbReference>